<dbReference type="EMBL" id="JAPMSZ010000009">
    <property type="protein sequence ID" value="KAJ5091738.1"/>
    <property type="molecule type" value="Genomic_DNA"/>
</dbReference>
<proteinExistence type="predicted"/>
<dbReference type="GeneID" id="81396304"/>
<dbReference type="AlphaFoldDB" id="A0A9W9K3H3"/>
<evidence type="ECO:0000313" key="1">
    <source>
        <dbReference type="EMBL" id="KAJ5091738.1"/>
    </source>
</evidence>
<sequence length="83" mass="9512">MVIHDMIFKKCPHVAKELGQQWVLGNYKDHACSASMGREKVYPQLGQALKHESPVGQLLSASKLSQDALERWQVREKNCKHRL</sequence>
<name>A0A9W9K3H3_9EURO</name>
<protein>
    <submittedName>
        <fullName evidence="1">Uncharacterized protein</fullName>
    </submittedName>
</protein>
<reference evidence="1" key="2">
    <citation type="journal article" date="2023" name="IMA Fungus">
        <title>Comparative genomic study of the Penicillium genus elucidates a diverse pangenome and 15 lateral gene transfer events.</title>
        <authorList>
            <person name="Petersen C."/>
            <person name="Sorensen T."/>
            <person name="Nielsen M.R."/>
            <person name="Sondergaard T.E."/>
            <person name="Sorensen J.L."/>
            <person name="Fitzpatrick D.A."/>
            <person name="Frisvad J.C."/>
            <person name="Nielsen K.L."/>
        </authorList>
    </citation>
    <scope>NUCLEOTIDE SEQUENCE</scope>
    <source>
        <strain evidence="1">IBT 34128</strain>
    </source>
</reference>
<evidence type="ECO:0000313" key="2">
    <source>
        <dbReference type="Proteomes" id="UP001141434"/>
    </source>
</evidence>
<accession>A0A9W9K3H3</accession>
<reference evidence="1" key="1">
    <citation type="submission" date="2022-11" db="EMBL/GenBank/DDBJ databases">
        <authorList>
            <person name="Petersen C."/>
        </authorList>
    </citation>
    <scope>NUCLEOTIDE SEQUENCE</scope>
    <source>
        <strain evidence="1">IBT 34128</strain>
    </source>
</reference>
<comment type="caution">
    <text evidence="1">The sequence shown here is derived from an EMBL/GenBank/DDBJ whole genome shotgun (WGS) entry which is preliminary data.</text>
</comment>
<dbReference type="Proteomes" id="UP001141434">
    <property type="component" value="Unassembled WGS sequence"/>
</dbReference>
<dbReference type="RefSeq" id="XP_056509935.1">
    <property type="nucleotide sequence ID" value="XM_056657135.1"/>
</dbReference>
<organism evidence="1 2">
    <name type="scientific">Penicillium alfredii</name>
    <dbReference type="NCBI Taxonomy" id="1506179"/>
    <lineage>
        <taxon>Eukaryota</taxon>
        <taxon>Fungi</taxon>
        <taxon>Dikarya</taxon>
        <taxon>Ascomycota</taxon>
        <taxon>Pezizomycotina</taxon>
        <taxon>Eurotiomycetes</taxon>
        <taxon>Eurotiomycetidae</taxon>
        <taxon>Eurotiales</taxon>
        <taxon>Aspergillaceae</taxon>
        <taxon>Penicillium</taxon>
    </lineage>
</organism>
<gene>
    <name evidence="1" type="ORF">NUU61_006608</name>
</gene>
<keyword evidence="2" id="KW-1185">Reference proteome</keyword>